<reference evidence="3" key="1">
    <citation type="journal article" date="2011" name="Nat. Commun.">
        <title>Effector diversification within compartments of the Leptosphaeria maculans genome affected by Repeat-Induced Point mutations.</title>
        <authorList>
            <person name="Rouxel T."/>
            <person name="Grandaubert J."/>
            <person name="Hane J.K."/>
            <person name="Hoede C."/>
            <person name="van de Wouw A.P."/>
            <person name="Couloux A."/>
            <person name="Dominguez V."/>
            <person name="Anthouard V."/>
            <person name="Bally P."/>
            <person name="Bourras S."/>
            <person name="Cozijnsen A.J."/>
            <person name="Ciuffetti L.M."/>
            <person name="Degrave A."/>
            <person name="Dilmaghani A."/>
            <person name="Duret L."/>
            <person name="Fudal I."/>
            <person name="Goodwin S.B."/>
            <person name="Gout L."/>
            <person name="Glaser N."/>
            <person name="Linglin J."/>
            <person name="Kema G.H.J."/>
            <person name="Lapalu N."/>
            <person name="Lawrence C.B."/>
            <person name="May K."/>
            <person name="Meyer M."/>
            <person name="Ollivier B."/>
            <person name="Poulain J."/>
            <person name="Schoch C.L."/>
            <person name="Simon A."/>
            <person name="Spatafora J.W."/>
            <person name="Stachowiak A."/>
            <person name="Turgeon B.G."/>
            <person name="Tyler B.M."/>
            <person name="Vincent D."/>
            <person name="Weissenbach J."/>
            <person name="Amselem J."/>
            <person name="Quesneville H."/>
            <person name="Oliver R.P."/>
            <person name="Wincker P."/>
            <person name="Balesdent M.-H."/>
            <person name="Howlett B.J."/>
        </authorList>
    </citation>
    <scope>NUCLEOTIDE SEQUENCE [LARGE SCALE GENOMIC DNA]</scope>
    <source>
        <strain evidence="3">JN3 / isolate v23.1.3 / race Av1-4-5-6-7-8</strain>
    </source>
</reference>
<evidence type="ECO:0008006" key="4">
    <source>
        <dbReference type="Google" id="ProtNLM"/>
    </source>
</evidence>
<dbReference type="Pfam" id="PF08538">
    <property type="entry name" value="DUF1749"/>
    <property type="match status" value="1"/>
</dbReference>
<dbReference type="SUPFAM" id="SSF53474">
    <property type="entry name" value="alpha/beta-Hydrolases"/>
    <property type="match status" value="1"/>
</dbReference>
<dbReference type="PANTHER" id="PTHR31591:SF7">
    <property type="entry name" value="DUF1749-DOMAIN-CONTAINING PROTEIN"/>
    <property type="match status" value="1"/>
</dbReference>
<dbReference type="GeneID" id="13282159"/>
<evidence type="ECO:0000313" key="2">
    <source>
        <dbReference type="EMBL" id="CBX98708.1"/>
    </source>
</evidence>
<dbReference type="eggNOG" id="KOG4840">
    <property type="taxonomic scope" value="Eukaryota"/>
</dbReference>
<dbReference type="InterPro" id="IPR029058">
    <property type="entry name" value="AB_hydrolase_fold"/>
</dbReference>
<dbReference type="OrthoDB" id="10034502at2759"/>
<accession>E5A510</accession>
<feature type="compositionally biased region" description="Polar residues" evidence="1">
    <location>
        <begin position="419"/>
        <end position="440"/>
    </location>
</feature>
<dbReference type="Proteomes" id="UP000002668">
    <property type="component" value="Genome"/>
</dbReference>
<feature type="region of interest" description="Disordered" evidence="1">
    <location>
        <begin position="387"/>
        <end position="447"/>
    </location>
</feature>
<dbReference type="VEuPathDB" id="FungiDB:LEMA_P079470.1"/>
<evidence type="ECO:0000313" key="3">
    <source>
        <dbReference type="Proteomes" id="UP000002668"/>
    </source>
</evidence>
<organism evidence="3">
    <name type="scientific">Leptosphaeria maculans (strain JN3 / isolate v23.1.3 / race Av1-4-5-6-7-8)</name>
    <name type="common">Blackleg fungus</name>
    <name type="synonym">Phoma lingam</name>
    <dbReference type="NCBI Taxonomy" id="985895"/>
    <lineage>
        <taxon>Eukaryota</taxon>
        <taxon>Fungi</taxon>
        <taxon>Dikarya</taxon>
        <taxon>Ascomycota</taxon>
        <taxon>Pezizomycotina</taxon>
        <taxon>Dothideomycetes</taxon>
        <taxon>Pleosporomycetidae</taxon>
        <taxon>Pleosporales</taxon>
        <taxon>Pleosporineae</taxon>
        <taxon>Leptosphaeriaceae</taxon>
        <taxon>Plenodomus</taxon>
        <taxon>Plenodomus lingam/Leptosphaeria maculans species complex</taxon>
    </lineage>
</organism>
<dbReference type="EMBL" id="FP929134">
    <property type="protein sequence ID" value="CBX98708.1"/>
    <property type="molecule type" value="Genomic_DNA"/>
</dbReference>
<feature type="compositionally biased region" description="Basic and acidic residues" evidence="1">
    <location>
        <begin position="408"/>
        <end position="418"/>
    </location>
</feature>
<proteinExistence type="predicted"/>
<dbReference type="ESTHER" id="lepmj-e5a510">
    <property type="family name" value="Fusarinine_C_esterase_sidJ"/>
</dbReference>
<keyword evidence="3" id="KW-1185">Reference proteome</keyword>
<protein>
    <recommendedName>
        <fullName evidence="4">DUF1749-domain-containing protein</fullName>
    </recommendedName>
</protein>
<name>E5A510_LEPMJ</name>
<dbReference type="PANTHER" id="PTHR31591">
    <property type="entry name" value="UPF0613 PROTEIN PB24D3.06C"/>
    <property type="match status" value="1"/>
</dbReference>
<evidence type="ECO:0000256" key="1">
    <source>
        <dbReference type="SAM" id="MobiDB-lite"/>
    </source>
</evidence>
<dbReference type="HOGENOM" id="CLU_049633_3_0_1"/>
<gene>
    <name evidence="2" type="ORF">LEMA_P079470.1</name>
</gene>
<sequence>MAHPGVMHKYSTRHVAFEHASPPATSTTDASNTLLWVGGLSDGLLTVPYPTSIAAALPSGWVVAEVLISSSYKGWGTSSLARDAREIGACVKYFKDLRPGKKVVLMGHSTGCQDAMEYVVGKDADKRPGLDGVILQGGVSDRQAWEDMLTKGEYDEVVAKAKEMIDQGKGKEAMASEGNPVVKEFGGPISAYRLHSLLAKGGDDDYFSTDLSDEDFAKTFGKFPRATPVCFLLGSDDPYVPATVDKVALLQRWTKIIREGGGLVDDDDGGVIPGAHHNLDGDPEEVVQDLVRRVCGFLKAVENNTTTTTHVPSYPNIHLFLSQCDHSQPTPFSPRTRAHARHFKHRKLSLEHSLPETRTVPSRTRPIKQSALDMPPQAQFALWKHIFTKRDSRQTRPAGSGSRTRRIGCREAQRRQSYNDESSSSGRMDLNVSANQTQGQVPARMLD</sequence>
<dbReference type="Gene3D" id="3.40.50.1820">
    <property type="entry name" value="alpha/beta hydrolase"/>
    <property type="match status" value="1"/>
</dbReference>
<dbReference type="InterPro" id="IPR013744">
    <property type="entry name" value="SidJ"/>
</dbReference>
<dbReference type="InParanoid" id="E5A510"/>
<dbReference type="AlphaFoldDB" id="E5A510"/>